<reference evidence="3 4" key="1">
    <citation type="submission" date="2019-12" db="EMBL/GenBank/DDBJ databases">
        <authorList>
            <person name="Floudas D."/>
            <person name="Bentzer J."/>
            <person name="Ahren D."/>
            <person name="Johansson T."/>
            <person name="Persson P."/>
            <person name="Tunlid A."/>
        </authorList>
    </citation>
    <scope>NUCLEOTIDE SEQUENCE [LARGE SCALE GENOMIC DNA]</scope>
    <source>
        <strain evidence="3 4">CBS 102.39</strain>
    </source>
</reference>
<keyword evidence="4" id="KW-1185">Reference proteome</keyword>
<keyword evidence="2" id="KW-0812">Transmembrane</keyword>
<feature type="region of interest" description="Disordered" evidence="1">
    <location>
        <begin position="270"/>
        <end position="293"/>
    </location>
</feature>
<feature type="compositionally biased region" description="Basic and acidic residues" evidence="1">
    <location>
        <begin position="281"/>
        <end position="293"/>
    </location>
</feature>
<dbReference type="AlphaFoldDB" id="A0A8H4QY27"/>
<evidence type="ECO:0000313" key="4">
    <source>
        <dbReference type="Proteomes" id="UP000521872"/>
    </source>
</evidence>
<dbReference type="EMBL" id="JAACJL010000017">
    <property type="protein sequence ID" value="KAF4618775.1"/>
    <property type="molecule type" value="Genomic_DNA"/>
</dbReference>
<feature type="region of interest" description="Disordered" evidence="1">
    <location>
        <begin position="10"/>
        <end position="33"/>
    </location>
</feature>
<dbReference type="Proteomes" id="UP000521872">
    <property type="component" value="Unassembled WGS sequence"/>
</dbReference>
<keyword evidence="2" id="KW-0472">Membrane</keyword>
<comment type="caution">
    <text evidence="3">The sequence shown here is derived from an EMBL/GenBank/DDBJ whole genome shotgun (WGS) entry which is preliminary data.</text>
</comment>
<sequence length="360" mass="39003">MDINTILISSTTDGAGQAQQTIVTPPPPNDGGGGGLANRGANYFFGFLITFVVLLLVFVGCGIGSRRRYLARREASFMGNMEPWAVPGGTGGITGIQGPLNVDYKPPILYERPYEMLMPGDNKWADIKPLAIILLKGERPPDEPNVTGADAGHHAMGGAPTDTVHSSHDGHTQMLSQSQVPAVSSADNLPTHNVHDTGIHEHIRRPMLISMVAPLGGLRPHPYKRTVSALPTHPAGNDVPEALQIAVMIVMPSPNTHNCSAPQPLHSWNEKTWPGQNALQPRDEPQRVPSVEKQDSILQEVKEDGSAIRLEVSEDVQEVSRNADEDHHGLLPEYQIGVATIPWYVDLDSRPPSRLLHPTS</sequence>
<evidence type="ECO:0000256" key="1">
    <source>
        <dbReference type="SAM" id="MobiDB-lite"/>
    </source>
</evidence>
<keyword evidence="2" id="KW-1133">Transmembrane helix</keyword>
<evidence type="ECO:0000313" key="3">
    <source>
        <dbReference type="EMBL" id="KAF4618775.1"/>
    </source>
</evidence>
<organism evidence="3 4">
    <name type="scientific">Agrocybe pediades</name>
    <dbReference type="NCBI Taxonomy" id="84607"/>
    <lineage>
        <taxon>Eukaryota</taxon>
        <taxon>Fungi</taxon>
        <taxon>Dikarya</taxon>
        <taxon>Basidiomycota</taxon>
        <taxon>Agaricomycotina</taxon>
        <taxon>Agaricomycetes</taxon>
        <taxon>Agaricomycetidae</taxon>
        <taxon>Agaricales</taxon>
        <taxon>Agaricineae</taxon>
        <taxon>Strophariaceae</taxon>
        <taxon>Agrocybe</taxon>
    </lineage>
</organism>
<evidence type="ECO:0000256" key="2">
    <source>
        <dbReference type="SAM" id="Phobius"/>
    </source>
</evidence>
<name>A0A8H4QY27_9AGAR</name>
<feature type="compositionally biased region" description="Polar residues" evidence="1">
    <location>
        <begin position="10"/>
        <end position="23"/>
    </location>
</feature>
<proteinExistence type="predicted"/>
<protein>
    <submittedName>
        <fullName evidence="3">Uncharacterized protein</fullName>
    </submittedName>
</protein>
<feature type="transmembrane region" description="Helical" evidence="2">
    <location>
        <begin position="43"/>
        <end position="63"/>
    </location>
</feature>
<gene>
    <name evidence="3" type="ORF">D9613_010020</name>
</gene>
<accession>A0A8H4QY27</accession>